<dbReference type="GO" id="GO:0042956">
    <property type="term" value="P:maltodextrin transmembrane transport"/>
    <property type="evidence" value="ECO:0007669"/>
    <property type="project" value="TreeGrafter"/>
</dbReference>
<dbReference type="Pfam" id="PF01547">
    <property type="entry name" value="SBP_bac_1"/>
    <property type="match status" value="1"/>
</dbReference>
<protein>
    <submittedName>
        <fullName evidence="6">Sugar ABC transporter substrate-binding protein</fullName>
    </submittedName>
</protein>
<sequence length="451" mass="48408">MRKLRKSVSVILSVAMLAALGGCSSGTSAPADTAAPTTGAAAGGESTAEGGSAAQTEAQKAGEGTVITYVTLGDTGMELLKEAAAEFKNETGIEVKLESWAYSDAYQKILTLAEGGNMPDAMYGFSSWTQQFKEAGYTVAIDSLISKELYDDFSPAALDVCKVGDELWAMPSYMSIRGMLFNKSRMTDAGIEKLPTTWEEFLADAEKLTDPSSGKYAYAMVAGHPKNTLDCFLPILWAYDADVMNADGTANGFNNENGVAALQMYVDLAKYAVPDYGQADINSTQNNFTTQIAAAYFHNAQGLAALKEAGEDYSWAEITEPLAGPGGSRYSLGVMDVDLVFNTGNQEAAAKWLEFWHTAKYQGQVINQAGFVPNQQSYFKEIPEFTDPSNVMVAPFAAMEPMAKFKPSIICWEEVQKAMADAVTKAVMGEISASEAMEMAGKQVDELLAKQ</sequence>
<dbReference type="GO" id="GO:1901982">
    <property type="term" value="F:maltose binding"/>
    <property type="evidence" value="ECO:0007669"/>
    <property type="project" value="TreeGrafter"/>
</dbReference>
<feature type="chain" id="PRO_5038547458" evidence="5">
    <location>
        <begin position="22"/>
        <end position="451"/>
    </location>
</feature>
<dbReference type="PANTHER" id="PTHR30061">
    <property type="entry name" value="MALTOSE-BINDING PERIPLASMIC PROTEIN"/>
    <property type="match status" value="1"/>
</dbReference>
<evidence type="ECO:0000256" key="2">
    <source>
        <dbReference type="ARBA" id="ARBA00022448"/>
    </source>
</evidence>
<dbReference type="GO" id="GO:0055052">
    <property type="term" value="C:ATP-binding cassette (ABC) transporter complex, substrate-binding subunit-containing"/>
    <property type="evidence" value="ECO:0007669"/>
    <property type="project" value="TreeGrafter"/>
</dbReference>
<feature type="compositionally biased region" description="Low complexity" evidence="4">
    <location>
        <begin position="28"/>
        <end position="54"/>
    </location>
</feature>
<dbReference type="InterPro" id="IPR006059">
    <property type="entry name" value="SBP"/>
</dbReference>
<accession>A0A413FBW0</accession>
<dbReference type="PANTHER" id="PTHR30061:SF50">
    <property type="entry name" value="MALTOSE_MALTODEXTRIN-BINDING PERIPLASMIC PROTEIN"/>
    <property type="match status" value="1"/>
</dbReference>
<dbReference type="CDD" id="cd13585">
    <property type="entry name" value="PBP2_TMBP_like"/>
    <property type="match status" value="1"/>
</dbReference>
<dbReference type="Gene3D" id="3.40.190.10">
    <property type="entry name" value="Periplasmic binding protein-like II"/>
    <property type="match status" value="2"/>
</dbReference>
<keyword evidence="3 5" id="KW-0732">Signal</keyword>
<dbReference type="AlphaFoldDB" id="A0A413FBW0"/>
<reference evidence="6 7" key="1">
    <citation type="submission" date="2018-08" db="EMBL/GenBank/DDBJ databases">
        <title>A genome reference for cultivated species of the human gut microbiota.</title>
        <authorList>
            <person name="Zou Y."/>
            <person name="Xue W."/>
            <person name="Luo G."/>
        </authorList>
    </citation>
    <scope>NUCLEOTIDE SEQUENCE [LARGE SCALE GENOMIC DNA]</scope>
    <source>
        <strain evidence="6 7">AF04-15</strain>
    </source>
</reference>
<evidence type="ECO:0000256" key="3">
    <source>
        <dbReference type="ARBA" id="ARBA00022729"/>
    </source>
</evidence>
<dbReference type="EMBL" id="QSBM01000014">
    <property type="protein sequence ID" value="RGX26932.1"/>
    <property type="molecule type" value="Genomic_DNA"/>
</dbReference>
<name>A0A413FBW0_9FIRM</name>
<organism evidence="6 7">
    <name type="scientific">Enterocloster asparagiformis</name>
    <dbReference type="NCBI Taxonomy" id="333367"/>
    <lineage>
        <taxon>Bacteria</taxon>
        <taxon>Bacillati</taxon>
        <taxon>Bacillota</taxon>
        <taxon>Clostridia</taxon>
        <taxon>Lachnospirales</taxon>
        <taxon>Lachnospiraceae</taxon>
        <taxon>Enterocloster</taxon>
    </lineage>
</organism>
<evidence type="ECO:0000256" key="5">
    <source>
        <dbReference type="SAM" id="SignalP"/>
    </source>
</evidence>
<evidence type="ECO:0000313" key="6">
    <source>
        <dbReference type="EMBL" id="RGX26932.1"/>
    </source>
</evidence>
<comment type="similarity">
    <text evidence="1">Belongs to the bacterial solute-binding protein 1 family.</text>
</comment>
<feature type="region of interest" description="Disordered" evidence="4">
    <location>
        <begin position="28"/>
        <end position="59"/>
    </location>
</feature>
<gene>
    <name evidence="6" type="ORF">DWV29_17770</name>
</gene>
<evidence type="ECO:0000256" key="4">
    <source>
        <dbReference type="SAM" id="MobiDB-lite"/>
    </source>
</evidence>
<keyword evidence="2" id="KW-0813">Transport</keyword>
<dbReference type="RefSeq" id="WP_007715421.1">
    <property type="nucleotide sequence ID" value="NZ_JAWRJJ010000244.1"/>
</dbReference>
<evidence type="ECO:0000256" key="1">
    <source>
        <dbReference type="ARBA" id="ARBA00008520"/>
    </source>
</evidence>
<dbReference type="SUPFAM" id="SSF53850">
    <property type="entry name" value="Periplasmic binding protein-like II"/>
    <property type="match status" value="1"/>
</dbReference>
<proteinExistence type="inferred from homology"/>
<dbReference type="PROSITE" id="PS51257">
    <property type="entry name" value="PROKAR_LIPOPROTEIN"/>
    <property type="match status" value="1"/>
</dbReference>
<feature type="signal peptide" evidence="5">
    <location>
        <begin position="1"/>
        <end position="21"/>
    </location>
</feature>
<comment type="caution">
    <text evidence="6">The sequence shown here is derived from an EMBL/GenBank/DDBJ whole genome shotgun (WGS) entry which is preliminary data.</text>
</comment>
<evidence type="ECO:0000313" key="7">
    <source>
        <dbReference type="Proteomes" id="UP000283880"/>
    </source>
</evidence>
<dbReference type="Proteomes" id="UP000283880">
    <property type="component" value="Unassembled WGS sequence"/>
</dbReference>
<dbReference type="GO" id="GO:0015768">
    <property type="term" value="P:maltose transport"/>
    <property type="evidence" value="ECO:0007669"/>
    <property type="project" value="TreeGrafter"/>
</dbReference>
<dbReference type="OrthoDB" id="362670at2"/>